<comment type="subcellular location">
    <molecule>Sonic hedgehog protein</molecule>
    <subcellularLocation>
        <location evidence="24">Endoplasmic reticulum membrane</location>
    </subcellularLocation>
    <subcellularLocation>
        <location evidence="24">Golgi apparatus membrane</location>
    </subcellularLocation>
</comment>
<name>A0A8T3DNI2_9TELE</name>
<dbReference type="GO" id="GO:0005886">
    <property type="term" value="C:plasma membrane"/>
    <property type="evidence" value="ECO:0007669"/>
    <property type="project" value="UniProtKB-SubCell"/>
</dbReference>
<keyword evidence="6" id="KW-0964">Secreted</keyword>
<keyword evidence="10 24" id="KW-0732">Signal</keyword>
<evidence type="ECO:0000313" key="28">
    <source>
        <dbReference type="EMBL" id="KAI1899029.1"/>
    </source>
</evidence>
<comment type="catalytic activity">
    <reaction evidence="22">
        <text>glycyl-L-cysteinyl-[protein] + cholesterol + H(+) = [protein]-C-terminal glycyl cholesterol ester + N-terminal L-cysteinyl-[protein]</text>
        <dbReference type="Rhea" id="RHEA:59504"/>
        <dbReference type="Rhea" id="RHEA-COMP:12707"/>
        <dbReference type="Rhea" id="RHEA-COMP:15369"/>
        <dbReference type="Rhea" id="RHEA-COMP:15374"/>
        <dbReference type="ChEBI" id="CHEBI:15378"/>
        <dbReference type="ChEBI" id="CHEBI:16113"/>
        <dbReference type="ChEBI" id="CHEBI:65250"/>
        <dbReference type="ChEBI" id="CHEBI:143135"/>
        <dbReference type="ChEBI" id="CHEBI:143140"/>
    </reaction>
    <physiologicalReaction direction="left-to-right" evidence="22">
        <dbReference type="Rhea" id="RHEA:59505"/>
    </physiologicalReaction>
</comment>
<proteinExistence type="inferred from homology"/>
<dbReference type="GO" id="GO:0005789">
    <property type="term" value="C:endoplasmic reticulum membrane"/>
    <property type="evidence" value="ECO:0007669"/>
    <property type="project" value="UniProtKB-SubCell"/>
</dbReference>
<feature type="binding site" evidence="23">
    <location>
        <position position="95"/>
    </location>
    <ligand>
        <name>Ca(2+)</name>
        <dbReference type="ChEBI" id="CHEBI:29108"/>
        <label>1</label>
    </ligand>
</feature>
<evidence type="ECO:0000256" key="21">
    <source>
        <dbReference type="ARBA" id="ARBA00046976"/>
    </source>
</evidence>
<feature type="domain" description="Hint" evidence="27">
    <location>
        <begin position="196"/>
        <end position="309"/>
    </location>
</feature>
<dbReference type="SUPFAM" id="SSF51294">
    <property type="entry name" value="Hedgehog/intein (Hint) domain"/>
    <property type="match status" value="1"/>
</dbReference>
<evidence type="ECO:0000256" key="20">
    <source>
        <dbReference type="ARBA" id="ARBA00034131"/>
    </source>
</evidence>
<dbReference type="PANTHER" id="PTHR11889">
    <property type="entry name" value="HEDGEHOG"/>
    <property type="match status" value="1"/>
</dbReference>
<dbReference type="InterPro" id="IPR009045">
    <property type="entry name" value="Zn_M74/Hedgehog-like"/>
</dbReference>
<dbReference type="GO" id="GO:0007224">
    <property type="term" value="P:smoothened signaling pathway"/>
    <property type="evidence" value="ECO:0007669"/>
    <property type="project" value="TreeGrafter"/>
</dbReference>
<dbReference type="GO" id="GO:0010468">
    <property type="term" value="P:regulation of gene expression"/>
    <property type="evidence" value="ECO:0007669"/>
    <property type="project" value="TreeGrafter"/>
</dbReference>
<sequence length="416" mass="45723">MRLSMLVAFFIGCALILSPVSEGCGPGRGYGKRRPPRKLTPLSLKQFSPNVAEKTLGASGRYEGKITRNSERFKELTPNYNPDIIFKDEENTGADRLMTQRCKDKLNSLAISVMNMWPGVKLRVTEGWDEDGHHSEESLHYEGRAVDITTSDRDRNKYAMLARLAVEAGFDWVYYESKAHVHCSVKSEHSVAAKTGGCFPGGGLVTLEGGRRKAVQDLRPGDRVLASPDSDSSGKLVYSEVINFIHHDPTTRKHFYTIRTEEGAELALTAAHLLFVTEGKGNCSGGQGGAMQTAFASEVQPGQCVLTASGEWGPRGRLSRVVGVGLREDRGAFAPLTQHGTLVVDGVLASCYAAVDQHRLAHWAFAPLRLLYSWAGPAHSSPGDGIHWYSRALYWAGTWLLHSDHFHPWGMAESER</sequence>
<evidence type="ECO:0000256" key="23">
    <source>
        <dbReference type="PIRSR" id="PIRSR009400-2"/>
    </source>
</evidence>
<gene>
    <name evidence="28" type="ORF">AGOR_G00078470</name>
</gene>
<keyword evidence="7 24" id="KW-0645">Protease</keyword>
<feature type="binding site" evidence="23">
    <location>
        <position position="125"/>
    </location>
    <ligand>
        <name>Ca(2+)</name>
        <dbReference type="ChEBI" id="CHEBI:29108"/>
        <label>1</label>
    </ligand>
</feature>
<dbReference type="GO" id="GO:0001708">
    <property type="term" value="P:cell fate specification"/>
    <property type="evidence" value="ECO:0007669"/>
    <property type="project" value="TreeGrafter"/>
</dbReference>
<evidence type="ECO:0000256" key="15">
    <source>
        <dbReference type="ARBA" id="ARBA00022837"/>
    </source>
</evidence>
<evidence type="ECO:0000313" key="29">
    <source>
        <dbReference type="Proteomes" id="UP000829720"/>
    </source>
</evidence>
<dbReference type="GO" id="GO:0000139">
    <property type="term" value="C:Golgi membrane"/>
    <property type="evidence" value="ECO:0007669"/>
    <property type="project" value="UniProtKB-SubCell"/>
</dbReference>
<evidence type="ECO:0000256" key="16">
    <source>
        <dbReference type="ARBA" id="ARBA00023034"/>
    </source>
</evidence>
<evidence type="ECO:0000256" key="17">
    <source>
        <dbReference type="ARBA" id="ARBA00023136"/>
    </source>
</evidence>
<dbReference type="EMBL" id="JAERUA010000006">
    <property type="protein sequence ID" value="KAI1899029.1"/>
    <property type="molecule type" value="Genomic_DNA"/>
</dbReference>
<dbReference type="InterPro" id="IPR036844">
    <property type="entry name" value="Hint_dom_sf"/>
</dbReference>
<dbReference type="Pfam" id="PF01079">
    <property type="entry name" value="Hint"/>
    <property type="match status" value="1"/>
</dbReference>
<dbReference type="InterPro" id="IPR001657">
    <property type="entry name" value="Hedgehog"/>
</dbReference>
<dbReference type="Gene3D" id="3.30.1380.10">
    <property type="match status" value="1"/>
</dbReference>
<evidence type="ECO:0000256" key="13">
    <source>
        <dbReference type="ARBA" id="ARBA00022824"/>
    </source>
</evidence>
<evidence type="ECO:0000256" key="18">
    <source>
        <dbReference type="ARBA" id="ARBA00023139"/>
    </source>
</evidence>
<feature type="binding site" evidence="23">
    <location>
        <position position="126"/>
    </location>
    <ligand>
        <name>Ca(2+)</name>
        <dbReference type="ChEBI" id="CHEBI:29108"/>
        <label>1</label>
    </ligand>
</feature>
<evidence type="ECO:0000259" key="26">
    <source>
        <dbReference type="SMART" id="SM00305"/>
    </source>
</evidence>
<evidence type="ECO:0000256" key="8">
    <source>
        <dbReference type="ARBA" id="ARBA00022679"/>
    </source>
</evidence>
<protein>
    <recommendedName>
        <fullName evidence="24">Hedgehog protein</fullName>
    </recommendedName>
</protein>
<feature type="binding site" evidence="23">
    <location>
        <position position="90"/>
    </location>
    <ligand>
        <name>Ca(2+)</name>
        <dbReference type="ChEBI" id="CHEBI:29108"/>
        <label>2</label>
    </ligand>
</feature>
<keyword evidence="17 24" id="KW-0472">Membrane</keyword>
<accession>A0A8T3DNI2</accession>
<dbReference type="PRINTS" id="PR00632">
    <property type="entry name" value="SONICHHOG"/>
</dbReference>
<feature type="signal peptide" evidence="25">
    <location>
        <begin position="1"/>
        <end position="23"/>
    </location>
</feature>
<dbReference type="Gene3D" id="2.170.16.10">
    <property type="entry name" value="Hedgehog/Intein (Hint) domain"/>
    <property type="match status" value="1"/>
</dbReference>
<feature type="binding site" evidence="23">
    <location>
        <position position="89"/>
    </location>
    <ligand>
        <name>Ca(2+)</name>
        <dbReference type="ChEBI" id="CHEBI:29108"/>
        <label>1</label>
    </ligand>
</feature>
<organism evidence="28 29">
    <name type="scientific">Albula goreensis</name>
    <dbReference type="NCBI Taxonomy" id="1534307"/>
    <lineage>
        <taxon>Eukaryota</taxon>
        <taxon>Metazoa</taxon>
        <taxon>Chordata</taxon>
        <taxon>Craniata</taxon>
        <taxon>Vertebrata</taxon>
        <taxon>Euteleostomi</taxon>
        <taxon>Actinopterygii</taxon>
        <taxon>Neopterygii</taxon>
        <taxon>Teleostei</taxon>
        <taxon>Albuliformes</taxon>
        <taxon>Albulidae</taxon>
        <taxon>Albula</taxon>
    </lineage>
</organism>
<comment type="subcellular location">
    <subcellularLocation>
        <location evidence="1">Endoplasmic reticulum membrane</location>
    </subcellularLocation>
    <subcellularLocation>
        <location evidence="2">Secreted</location>
    </subcellularLocation>
</comment>
<keyword evidence="4 24" id="KW-0217">Developmental protein</keyword>
<evidence type="ECO:0000256" key="22">
    <source>
        <dbReference type="ARBA" id="ARBA00048589"/>
    </source>
</evidence>
<evidence type="ECO:0000256" key="3">
    <source>
        <dbReference type="ARBA" id="ARBA00010649"/>
    </source>
</evidence>
<dbReference type="SMART" id="SM00305">
    <property type="entry name" value="HintC"/>
    <property type="match status" value="1"/>
</dbReference>
<evidence type="ECO:0000256" key="5">
    <source>
        <dbReference type="ARBA" id="ARBA00022475"/>
    </source>
</evidence>
<dbReference type="GO" id="GO:0016539">
    <property type="term" value="P:intein-mediated protein splicing"/>
    <property type="evidence" value="ECO:0007669"/>
    <property type="project" value="InterPro"/>
</dbReference>
<dbReference type="Proteomes" id="UP000829720">
    <property type="component" value="Unassembled WGS sequence"/>
</dbReference>
<evidence type="ECO:0000256" key="11">
    <source>
        <dbReference type="ARBA" id="ARBA00022801"/>
    </source>
</evidence>
<dbReference type="PIRSF" id="PIRSF009400">
    <property type="entry name" value="Peptidase_C46"/>
    <property type="match status" value="1"/>
</dbReference>
<dbReference type="InterPro" id="IPR006141">
    <property type="entry name" value="Intein_N"/>
</dbReference>
<comment type="function">
    <molecule>Protein hedgehog</molecule>
    <text evidence="24">The C-terminal part of the hedgehog protein precursor displays an autoproteolysis activity that results in the cleavage of the full-length protein into two parts (N-product and C-product). In addition, the C-terminal part displays a cholesterol transferase activity that results by the covalent attachment of a cholesterol moiety to the C-terminal of the newly generated N-product.</text>
</comment>
<dbReference type="GO" id="GO:0008233">
    <property type="term" value="F:peptidase activity"/>
    <property type="evidence" value="ECO:0007669"/>
    <property type="project" value="UniProtKB-UniRule"/>
</dbReference>
<feature type="domain" description="Hint" evidence="26">
    <location>
        <begin position="313"/>
        <end position="357"/>
    </location>
</feature>
<dbReference type="PROSITE" id="PS50817">
    <property type="entry name" value="INTEIN_N_TER"/>
    <property type="match status" value="1"/>
</dbReference>
<dbReference type="PANTHER" id="PTHR11889:SF39">
    <property type="entry name" value="INDIAN HEDGEHOG PROTEIN"/>
    <property type="match status" value="1"/>
</dbReference>
<feature type="binding site" evidence="23">
    <location>
        <position position="140"/>
    </location>
    <ligand>
        <name>Zn(2+)</name>
        <dbReference type="ChEBI" id="CHEBI:29105"/>
    </ligand>
</feature>
<dbReference type="GO" id="GO:0007417">
    <property type="term" value="P:central nervous system development"/>
    <property type="evidence" value="ECO:0007669"/>
    <property type="project" value="UniProtKB-ARBA"/>
</dbReference>
<evidence type="ECO:0000256" key="9">
    <source>
        <dbReference type="ARBA" id="ARBA00022723"/>
    </source>
</evidence>
<dbReference type="GO" id="GO:0016740">
    <property type="term" value="F:transferase activity"/>
    <property type="evidence" value="ECO:0007669"/>
    <property type="project" value="UniProtKB-KW"/>
</dbReference>
<evidence type="ECO:0000256" key="10">
    <source>
        <dbReference type="ARBA" id="ARBA00022729"/>
    </source>
</evidence>
<evidence type="ECO:0000256" key="19">
    <source>
        <dbReference type="ARBA" id="ARBA00023288"/>
    </source>
</evidence>
<dbReference type="GO" id="GO:0055002">
    <property type="term" value="P:striated muscle cell development"/>
    <property type="evidence" value="ECO:0007669"/>
    <property type="project" value="UniProtKB-ARBA"/>
</dbReference>
<keyword evidence="29" id="KW-1185">Reference proteome</keyword>
<keyword evidence="13 24" id="KW-0256">Endoplasmic reticulum</keyword>
<comment type="subcellular location">
    <molecule>Protein hedgehog N-product</molecule>
    <subcellularLocation>
        <location evidence="24">Cell membrane</location>
        <topology evidence="24">Lipid-anchor</topology>
    </subcellularLocation>
</comment>
<dbReference type="AlphaFoldDB" id="A0A8T3DNI2"/>
<evidence type="ECO:0000256" key="24">
    <source>
        <dbReference type="RuleBase" id="RU280812"/>
    </source>
</evidence>
<comment type="subunit">
    <text evidence="21">Interacts with BOC and CDON. Interacts with PTCH1. Interacts with glypican GPC3.</text>
</comment>
<dbReference type="FunFam" id="3.30.1380.10:FF:000001">
    <property type="entry name" value="Indian hedgehog"/>
    <property type="match status" value="1"/>
</dbReference>
<evidence type="ECO:0000256" key="6">
    <source>
        <dbReference type="ARBA" id="ARBA00022525"/>
    </source>
</evidence>
<keyword evidence="19" id="KW-0449">Lipoprotein</keyword>
<evidence type="ECO:0000259" key="27">
    <source>
        <dbReference type="SMART" id="SM00306"/>
    </source>
</evidence>
<dbReference type="SUPFAM" id="SSF55166">
    <property type="entry name" value="Hedgehog/DD-peptidase"/>
    <property type="match status" value="1"/>
</dbReference>
<dbReference type="GO" id="GO:0016540">
    <property type="term" value="P:protein autoprocessing"/>
    <property type="evidence" value="ECO:0007669"/>
    <property type="project" value="InterPro"/>
</dbReference>
<evidence type="ECO:0000256" key="7">
    <source>
        <dbReference type="ARBA" id="ARBA00022670"/>
    </source>
</evidence>
<dbReference type="FunFam" id="2.170.16.10:FF:000001">
    <property type="entry name" value="Indian hedgehog"/>
    <property type="match status" value="1"/>
</dbReference>
<comment type="function">
    <molecule>Protein hedgehog N-product</molecule>
    <text evidence="24">The dually lipidated hedgehog protein N-product is a morphogen which is essential for a variety of patterning events during development.</text>
</comment>
<feature type="chain" id="PRO_5035823190" description="Hedgehog protein" evidence="25">
    <location>
        <begin position="24"/>
        <end position="416"/>
    </location>
</feature>
<feature type="binding site" evidence="23">
    <location>
        <position position="90"/>
    </location>
    <ligand>
        <name>Ca(2+)</name>
        <dbReference type="ChEBI" id="CHEBI:29108"/>
        <label>1</label>
    </ligand>
</feature>
<feature type="binding site" evidence="23">
    <location>
        <position position="147"/>
    </location>
    <ligand>
        <name>Zn(2+)</name>
        <dbReference type="ChEBI" id="CHEBI:29105"/>
    </ligand>
</feature>
<dbReference type="Pfam" id="PF01085">
    <property type="entry name" value="HH_signal"/>
    <property type="match status" value="1"/>
</dbReference>
<dbReference type="SMART" id="SM00306">
    <property type="entry name" value="HintN"/>
    <property type="match status" value="1"/>
</dbReference>
<dbReference type="GO" id="GO:0005615">
    <property type="term" value="C:extracellular space"/>
    <property type="evidence" value="ECO:0007669"/>
    <property type="project" value="TreeGrafter"/>
</dbReference>
<dbReference type="GO" id="GO:0005509">
    <property type="term" value="F:calcium ion binding"/>
    <property type="evidence" value="ECO:0007669"/>
    <property type="project" value="TreeGrafter"/>
</dbReference>
<keyword evidence="8" id="KW-0808">Transferase</keyword>
<keyword evidence="9 23" id="KW-0479">Metal-binding</keyword>
<evidence type="ECO:0000256" key="12">
    <source>
        <dbReference type="ARBA" id="ARBA00022813"/>
    </source>
</evidence>
<evidence type="ECO:0000256" key="1">
    <source>
        <dbReference type="ARBA" id="ARBA00004586"/>
    </source>
</evidence>
<dbReference type="GO" id="GO:0007267">
    <property type="term" value="P:cell-cell signaling"/>
    <property type="evidence" value="ECO:0007669"/>
    <property type="project" value="InterPro"/>
</dbReference>
<dbReference type="InterPro" id="IPR050387">
    <property type="entry name" value="Hedgehog_Signaling"/>
</dbReference>
<evidence type="ECO:0000256" key="25">
    <source>
        <dbReference type="SAM" id="SignalP"/>
    </source>
</evidence>
<dbReference type="InterPro" id="IPR003587">
    <property type="entry name" value="Hint_dom_N"/>
</dbReference>
<feature type="binding site" evidence="23">
    <location>
        <position position="126"/>
    </location>
    <ligand>
        <name>Ca(2+)</name>
        <dbReference type="ChEBI" id="CHEBI:29108"/>
        <label>2</label>
    </ligand>
</feature>
<feature type="binding site" evidence="23">
    <location>
        <position position="131"/>
    </location>
    <ligand>
        <name>Ca(2+)</name>
        <dbReference type="ChEBI" id="CHEBI:29108"/>
        <label>2</label>
    </ligand>
</feature>
<feature type="binding site" evidence="23">
    <location>
        <position position="129"/>
    </location>
    <ligand>
        <name>Ca(2+)</name>
        <dbReference type="ChEBI" id="CHEBI:29108"/>
        <label>2</label>
    </ligand>
</feature>
<dbReference type="GO" id="GO:0005113">
    <property type="term" value="F:patched binding"/>
    <property type="evidence" value="ECO:0007669"/>
    <property type="project" value="TreeGrafter"/>
</dbReference>
<keyword evidence="12 24" id="KW-0068">Autocatalytic cleavage</keyword>
<comment type="similarity">
    <text evidence="3 24">Belongs to the hedgehog family.</text>
</comment>
<dbReference type="GO" id="GO:0042063">
    <property type="term" value="P:gliogenesis"/>
    <property type="evidence" value="ECO:0007669"/>
    <property type="project" value="UniProtKB-ARBA"/>
</dbReference>
<comment type="subunit">
    <text evidence="20">Multimer.</text>
</comment>
<evidence type="ECO:0000256" key="14">
    <source>
        <dbReference type="ARBA" id="ARBA00022833"/>
    </source>
</evidence>
<dbReference type="InterPro" id="IPR000320">
    <property type="entry name" value="Hedgehog_signalling_dom"/>
</dbReference>
<dbReference type="InterPro" id="IPR003586">
    <property type="entry name" value="Hint_dom_C"/>
</dbReference>
<keyword evidence="15 23" id="KW-0106">Calcium</keyword>
<evidence type="ECO:0000256" key="2">
    <source>
        <dbReference type="ARBA" id="ARBA00004613"/>
    </source>
</evidence>
<keyword evidence="16 24" id="KW-0333">Golgi apparatus</keyword>
<reference evidence="28" key="1">
    <citation type="submission" date="2021-01" db="EMBL/GenBank/DDBJ databases">
        <authorList>
            <person name="Zahm M."/>
            <person name="Roques C."/>
            <person name="Cabau C."/>
            <person name="Klopp C."/>
            <person name="Donnadieu C."/>
            <person name="Jouanno E."/>
            <person name="Lampietro C."/>
            <person name="Louis A."/>
            <person name="Herpin A."/>
            <person name="Echchiki A."/>
            <person name="Berthelot C."/>
            <person name="Parey E."/>
            <person name="Roest-Crollius H."/>
            <person name="Braasch I."/>
            <person name="Postlethwait J."/>
            <person name="Bobe J."/>
            <person name="Montfort J."/>
            <person name="Bouchez O."/>
            <person name="Begum T."/>
            <person name="Mejri S."/>
            <person name="Adams A."/>
            <person name="Chen W.-J."/>
            <person name="Guiguen Y."/>
        </authorList>
    </citation>
    <scope>NUCLEOTIDE SEQUENCE</scope>
    <source>
        <tissue evidence="28">Blood</tissue>
    </source>
</reference>
<feature type="binding site" evidence="23">
    <location>
        <position position="182"/>
    </location>
    <ligand>
        <name>Zn(2+)</name>
        <dbReference type="ChEBI" id="CHEBI:29105"/>
    </ligand>
</feature>
<dbReference type="OrthoDB" id="5212at2759"/>
<keyword evidence="5 24" id="KW-1003">Cell membrane</keyword>
<dbReference type="InterPro" id="IPR001767">
    <property type="entry name" value="Hedgehog_Hint"/>
</dbReference>
<keyword evidence="14 23" id="KW-0862">Zinc</keyword>
<evidence type="ECO:0000256" key="4">
    <source>
        <dbReference type="ARBA" id="ARBA00022473"/>
    </source>
</evidence>
<keyword evidence="18" id="KW-0564">Palmitate</keyword>
<dbReference type="CDD" id="cd00081">
    <property type="entry name" value="Hint"/>
    <property type="match status" value="1"/>
</dbReference>
<comment type="caution">
    <text evidence="28">The sequence shown here is derived from an EMBL/GenBank/DDBJ whole genome shotgun (WGS) entry which is preliminary data.</text>
</comment>
<keyword evidence="11 24" id="KW-0378">Hydrolase</keyword>